<dbReference type="Proteomes" id="UP000465240">
    <property type="component" value="Unassembled WGS sequence"/>
</dbReference>
<evidence type="ECO:0000256" key="8">
    <source>
        <dbReference type="SAM" id="MobiDB-lite"/>
    </source>
</evidence>
<dbReference type="Gene3D" id="2.50.20.20">
    <property type="match status" value="1"/>
</dbReference>
<comment type="subcellular location">
    <subcellularLocation>
        <location evidence="1">Cell envelope</location>
    </subcellularLocation>
</comment>
<comment type="caution">
    <text evidence="9">The sequence shown here is derived from an EMBL/GenBank/DDBJ whole genome shotgun (WGS) entry which is preliminary data.</text>
</comment>
<name>A0ABQ1C3Z1_9MYCO</name>
<evidence type="ECO:0000256" key="2">
    <source>
        <dbReference type="ARBA" id="ARBA00009194"/>
    </source>
</evidence>
<dbReference type="Pfam" id="PF07161">
    <property type="entry name" value="LppX_LprAFG"/>
    <property type="match status" value="1"/>
</dbReference>
<accession>A0ABQ1C3Z1</accession>
<evidence type="ECO:0000313" key="9">
    <source>
        <dbReference type="EMBL" id="GFG78708.1"/>
    </source>
</evidence>
<keyword evidence="4" id="KW-0732">Signal</keyword>
<reference evidence="9 10" key="1">
    <citation type="journal article" date="2019" name="Emerg. Microbes Infect.">
        <title>Comprehensive subspecies identification of 175 nontuberculous mycobacteria species based on 7547 genomic profiles.</title>
        <authorList>
            <person name="Matsumoto Y."/>
            <person name="Kinjo T."/>
            <person name="Motooka D."/>
            <person name="Nabeya D."/>
            <person name="Jung N."/>
            <person name="Uechi K."/>
            <person name="Horii T."/>
            <person name="Iida T."/>
            <person name="Fujita J."/>
            <person name="Nakamura S."/>
        </authorList>
    </citation>
    <scope>NUCLEOTIDE SEQUENCE [LARGE SCALE GENOMIC DNA]</scope>
    <source>
        <strain evidence="9 10">JCM 18565</strain>
    </source>
</reference>
<dbReference type="EMBL" id="BLKX01000001">
    <property type="protein sequence ID" value="GFG78708.1"/>
    <property type="molecule type" value="Genomic_DNA"/>
</dbReference>
<dbReference type="SUPFAM" id="SSF89392">
    <property type="entry name" value="Prokaryotic lipoproteins and lipoprotein localization factors"/>
    <property type="match status" value="1"/>
</dbReference>
<proteinExistence type="inferred from homology"/>
<dbReference type="CDD" id="cd16334">
    <property type="entry name" value="LppX-like"/>
    <property type="match status" value="1"/>
</dbReference>
<evidence type="ECO:0000256" key="6">
    <source>
        <dbReference type="ARBA" id="ARBA00023139"/>
    </source>
</evidence>
<organism evidence="9 10">
    <name type="scientific">Mycobacterium paragordonae</name>
    <dbReference type="NCBI Taxonomy" id="1389713"/>
    <lineage>
        <taxon>Bacteria</taxon>
        <taxon>Bacillati</taxon>
        <taxon>Actinomycetota</taxon>
        <taxon>Actinomycetes</taxon>
        <taxon>Mycobacteriales</taxon>
        <taxon>Mycobacteriaceae</taxon>
        <taxon>Mycobacterium</taxon>
    </lineage>
</organism>
<feature type="compositionally biased region" description="Low complexity" evidence="8">
    <location>
        <begin position="98"/>
        <end position="129"/>
    </location>
</feature>
<keyword evidence="6" id="KW-0564">Palmitate</keyword>
<keyword evidence="7" id="KW-0449">Lipoprotein</keyword>
<keyword evidence="3" id="KW-1003">Cell membrane</keyword>
<evidence type="ECO:0000256" key="7">
    <source>
        <dbReference type="ARBA" id="ARBA00023288"/>
    </source>
</evidence>
<gene>
    <name evidence="9" type="primary">lprF</name>
    <name evidence="9" type="ORF">MPRG_19840</name>
</gene>
<evidence type="ECO:0000256" key="1">
    <source>
        <dbReference type="ARBA" id="ARBA00004196"/>
    </source>
</evidence>
<protein>
    <submittedName>
        <fullName evidence="9">Diacylated glycolipid transporter LprF</fullName>
    </submittedName>
</protein>
<dbReference type="InterPro" id="IPR029046">
    <property type="entry name" value="LolA/LolB/LppX"/>
</dbReference>
<keyword evidence="5" id="KW-0472">Membrane</keyword>
<evidence type="ECO:0000256" key="4">
    <source>
        <dbReference type="ARBA" id="ARBA00022729"/>
    </source>
</evidence>
<comment type="similarity">
    <text evidence="2">Belongs to the LppX/LprAFG lipoprotein family.</text>
</comment>
<feature type="region of interest" description="Disordered" evidence="8">
    <location>
        <begin position="98"/>
        <end position="140"/>
    </location>
</feature>
<sequence>MDCMVVAGEPGCGCAVTEIRDHWPGTGYRASFKPYDEGSDSLLITTGWITQQRLAMNGLMSQAQISHRRVSRRPSTPVVAIVFAAALVAAIAGCGHKSSTATSQTSGSSGTSAATSSGATSGASGTSAAPSPEAQQLVTDASKATTALHSLHVNLQTTNITTLPMEMVNADVTNQPEGNGQAVGDAMIRLQPKTPAVPKQFIVTNKTMYTKNEAGAYTSVGPADKIYDPGVVLDKDKGIGAVVGKVANPQSGGSETIDGVATTKVTGTIDAAIIDPLVPQIGKDAKGPLPVTLYIADVKAPGAPGTPPSAYLVRMVIDKDQGHVTITLSNWGAPVTIPNPAG</sequence>
<evidence type="ECO:0000256" key="3">
    <source>
        <dbReference type="ARBA" id="ARBA00022475"/>
    </source>
</evidence>
<keyword evidence="10" id="KW-1185">Reference proteome</keyword>
<dbReference type="InterPro" id="IPR009830">
    <property type="entry name" value="LppX/LprAFG"/>
</dbReference>
<evidence type="ECO:0000313" key="10">
    <source>
        <dbReference type="Proteomes" id="UP000465240"/>
    </source>
</evidence>
<evidence type="ECO:0000256" key="5">
    <source>
        <dbReference type="ARBA" id="ARBA00023136"/>
    </source>
</evidence>